<dbReference type="RefSeq" id="WP_312873338.1">
    <property type="nucleotide sequence ID" value="NZ_CBCSGW010000110.1"/>
</dbReference>
<dbReference type="Gene3D" id="3.40.50.150">
    <property type="entry name" value="Vaccinia Virus protein VP39"/>
    <property type="match status" value="1"/>
</dbReference>
<keyword evidence="2" id="KW-0489">Methyltransferase</keyword>
<dbReference type="CDD" id="cd02440">
    <property type="entry name" value="AdoMet_MTases"/>
    <property type="match status" value="1"/>
</dbReference>
<dbReference type="EMBL" id="JAAATY010000043">
    <property type="protein sequence ID" value="NRN70734.1"/>
    <property type="molecule type" value="Genomic_DNA"/>
</dbReference>
<proteinExistence type="predicted"/>
<feature type="domain" description="Methyltransferase" evidence="1">
    <location>
        <begin position="49"/>
        <end position="135"/>
    </location>
</feature>
<dbReference type="InterPro" id="IPR029063">
    <property type="entry name" value="SAM-dependent_MTases_sf"/>
</dbReference>
<dbReference type="Pfam" id="PF13649">
    <property type="entry name" value="Methyltransf_25"/>
    <property type="match status" value="1"/>
</dbReference>
<keyword evidence="2" id="KW-0808">Transferase</keyword>
<accession>A0ABX2FH58</accession>
<dbReference type="GO" id="GO:0032259">
    <property type="term" value="P:methylation"/>
    <property type="evidence" value="ECO:0007669"/>
    <property type="project" value="UniProtKB-KW"/>
</dbReference>
<evidence type="ECO:0000313" key="2">
    <source>
        <dbReference type="EMBL" id="NRN70734.1"/>
    </source>
</evidence>
<sequence>MTDFDVALKSAECWLELASGERITLPVQQWLATQPSDEMLLAHCAGPTLDVGCGPGRLASALTSRGVPVLGVDVSPVAVRLTLARGAIALRRNVFDPLPGEGRWHSVLLADGNIGIGGDPVRLLNRIRRLLSRDGKVFVEIDPPGTGLRRQQVRVNGSGTWLPWAWLGADAVDETAGAAGFRPRWIAEGGDRWFTELVPR</sequence>
<dbReference type="GO" id="GO:0008168">
    <property type="term" value="F:methyltransferase activity"/>
    <property type="evidence" value="ECO:0007669"/>
    <property type="project" value="UniProtKB-KW"/>
</dbReference>
<protein>
    <submittedName>
        <fullName evidence="2">Class I SAM-dependent methyltransferase</fullName>
    </submittedName>
</protein>
<dbReference type="InterPro" id="IPR041698">
    <property type="entry name" value="Methyltransf_25"/>
</dbReference>
<evidence type="ECO:0000259" key="1">
    <source>
        <dbReference type="Pfam" id="PF13649"/>
    </source>
</evidence>
<keyword evidence="3" id="KW-1185">Reference proteome</keyword>
<comment type="caution">
    <text evidence="2">The sequence shown here is derived from an EMBL/GenBank/DDBJ whole genome shotgun (WGS) entry which is preliminary data.</text>
</comment>
<evidence type="ECO:0000313" key="3">
    <source>
        <dbReference type="Proteomes" id="UP000763557"/>
    </source>
</evidence>
<gene>
    <name evidence="2" type="ORF">GC106_80060</name>
</gene>
<reference evidence="2 3" key="1">
    <citation type="submission" date="2020-01" db="EMBL/GenBank/DDBJ databases">
        <title>Kibdelosporangium persica a novel Actinomycetes from a hot desert in Iran.</title>
        <authorList>
            <person name="Safaei N."/>
            <person name="Zaburannyi N."/>
            <person name="Mueller R."/>
            <person name="Wink J."/>
        </authorList>
    </citation>
    <scope>NUCLEOTIDE SEQUENCE [LARGE SCALE GENOMIC DNA]</scope>
    <source>
        <strain evidence="2 3">4NS15</strain>
    </source>
</reference>
<organism evidence="2 3">
    <name type="scientific">Kibdelosporangium persicum</name>
    <dbReference type="NCBI Taxonomy" id="2698649"/>
    <lineage>
        <taxon>Bacteria</taxon>
        <taxon>Bacillati</taxon>
        <taxon>Actinomycetota</taxon>
        <taxon>Actinomycetes</taxon>
        <taxon>Pseudonocardiales</taxon>
        <taxon>Pseudonocardiaceae</taxon>
        <taxon>Kibdelosporangium</taxon>
    </lineage>
</organism>
<dbReference type="Proteomes" id="UP000763557">
    <property type="component" value="Unassembled WGS sequence"/>
</dbReference>
<name>A0ABX2FH58_9PSEU</name>
<dbReference type="SUPFAM" id="SSF53335">
    <property type="entry name" value="S-adenosyl-L-methionine-dependent methyltransferases"/>
    <property type="match status" value="1"/>
</dbReference>